<gene>
    <name evidence="1" type="ORF">RFI_39153</name>
</gene>
<name>X6L8M2_RETFI</name>
<protein>
    <submittedName>
        <fullName evidence="1">Uncharacterized protein</fullName>
    </submittedName>
</protein>
<proteinExistence type="predicted"/>
<evidence type="ECO:0000313" key="2">
    <source>
        <dbReference type="Proteomes" id="UP000023152"/>
    </source>
</evidence>
<reference evidence="1 2" key="1">
    <citation type="journal article" date="2013" name="Curr. Biol.">
        <title>The Genome of the Foraminiferan Reticulomyxa filosa.</title>
        <authorList>
            <person name="Glockner G."/>
            <person name="Hulsmann N."/>
            <person name="Schleicher M."/>
            <person name="Noegel A.A."/>
            <person name="Eichinger L."/>
            <person name="Gallinger C."/>
            <person name="Pawlowski J."/>
            <person name="Sierra R."/>
            <person name="Euteneuer U."/>
            <person name="Pillet L."/>
            <person name="Moustafa A."/>
            <person name="Platzer M."/>
            <person name="Groth M."/>
            <person name="Szafranski K."/>
            <person name="Schliwa M."/>
        </authorList>
    </citation>
    <scope>NUCLEOTIDE SEQUENCE [LARGE SCALE GENOMIC DNA]</scope>
</reference>
<keyword evidence="2" id="KW-1185">Reference proteome</keyword>
<accession>X6L8M2</accession>
<dbReference type="EMBL" id="ASPP01046913">
    <property type="protein sequence ID" value="ETN98357.1"/>
    <property type="molecule type" value="Genomic_DNA"/>
</dbReference>
<comment type="caution">
    <text evidence="1">The sequence shown here is derived from an EMBL/GenBank/DDBJ whole genome shotgun (WGS) entry which is preliminary data.</text>
</comment>
<dbReference type="AlphaFoldDB" id="X6L8M2"/>
<feature type="non-terminal residue" evidence="1">
    <location>
        <position position="244"/>
    </location>
</feature>
<evidence type="ECO:0000313" key="1">
    <source>
        <dbReference type="EMBL" id="ETN98357.1"/>
    </source>
</evidence>
<dbReference type="Proteomes" id="UP000023152">
    <property type="component" value="Unassembled WGS sequence"/>
</dbReference>
<organism evidence="1 2">
    <name type="scientific">Reticulomyxa filosa</name>
    <dbReference type="NCBI Taxonomy" id="46433"/>
    <lineage>
        <taxon>Eukaryota</taxon>
        <taxon>Sar</taxon>
        <taxon>Rhizaria</taxon>
        <taxon>Retaria</taxon>
        <taxon>Foraminifera</taxon>
        <taxon>Monothalamids</taxon>
        <taxon>Reticulomyxidae</taxon>
        <taxon>Reticulomyxa</taxon>
    </lineage>
</organism>
<sequence length="244" mass="28034">MSLQIIHLDIQEKLEEARAECKIKFQIRLQWLFEQEDYLRYSQTSDRQEEYEPTFKPELEITTARNVASVVIDKARAVNVRHLFDDEFVDQLHKYENIAKTLDGKKIQLFTTFWNKRVSLVMSPGKLKPQIIAKKVSKNKALTFTVRALDMGVMLEYVEKTSSEENQAIGNAENGSNGGKKLPRSRSQIWEISRSIDGARFKISSLRHAGFYLGIKEFVGTNIMHKLTASCTANEAQSWEIEGD</sequence>